<feature type="compositionally biased region" description="Basic residues" evidence="1">
    <location>
        <begin position="1"/>
        <end position="11"/>
    </location>
</feature>
<organism evidence="2 3">
    <name type="scientific">Dyella caseinilytica</name>
    <dbReference type="NCBI Taxonomy" id="1849581"/>
    <lineage>
        <taxon>Bacteria</taxon>
        <taxon>Pseudomonadati</taxon>
        <taxon>Pseudomonadota</taxon>
        <taxon>Gammaproteobacteria</taxon>
        <taxon>Lysobacterales</taxon>
        <taxon>Rhodanobacteraceae</taxon>
        <taxon>Dyella</taxon>
    </lineage>
</organism>
<evidence type="ECO:0000313" key="3">
    <source>
        <dbReference type="Proteomes" id="UP000663181"/>
    </source>
</evidence>
<dbReference type="Proteomes" id="UP000663181">
    <property type="component" value="Chromosome"/>
</dbReference>
<accession>A0ABX7GPQ3</accession>
<name>A0ABX7GPQ3_9GAMM</name>
<evidence type="ECO:0008006" key="4">
    <source>
        <dbReference type="Google" id="ProtNLM"/>
    </source>
</evidence>
<feature type="region of interest" description="Disordered" evidence="1">
    <location>
        <begin position="69"/>
        <end position="94"/>
    </location>
</feature>
<proteinExistence type="predicted"/>
<dbReference type="EMBL" id="CP064030">
    <property type="protein sequence ID" value="QRN52402.1"/>
    <property type="molecule type" value="Genomic_DNA"/>
</dbReference>
<sequence>MADKPKSKHTNKTSFQKGQSGNPGGRSKSVGPNGETNAQIAAPFITSAMQTLVDVMQDKKAPPIARVSAANSVLDRGLGKAKPTEDTNGKKDMSTLFTDLISKLPS</sequence>
<feature type="region of interest" description="Disordered" evidence="1">
    <location>
        <begin position="1"/>
        <end position="42"/>
    </location>
</feature>
<keyword evidence="3" id="KW-1185">Reference proteome</keyword>
<protein>
    <recommendedName>
        <fullName evidence="4">DUF5681 domain-containing protein</fullName>
    </recommendedName>
</protein>
<gene>
    <name evidence="2" type="ORF">ISN74_13040</name>
</gene>
<evidence type="ECO:0000313" key="2">
    <source>
        <dbReference type="EMBL" id="QRN52402.1"/>
    </source>
</evidence>
<feature type="compositionally biased region" description="Basic and acidic residues" evidence="1">
    <location>
        <begin position="82"/>
        <end position="93"/>
    </location>
</feature>
<evidence type="ECO:0000256" key="1">
    <source>
        <dbReference type="SAM" id="MobiDB-lite"/>
    </source>
</evidence>
<dbReference type="RefSeq" id="WP_188799650.1">
    <property type="nucleotide sequence ID" value="NZ_BMIZ01000002.1"/>
</dbReference>
<reference evidence="2 3" key="1">
    <citation type="submission" date="2020-10" db="EMBL/GenBank/DDBJ databases">
        <title>Phylogeny of dyella-like bacteria.</title>
        <authorList>
            <person name="Fu J."/>
        </authorList>
    </citation>
    <scope>NUCLEOTIDE SEQUENCE [LARGE SCALE GENOMIC DNA]</scope>
    <source>
        <strain evidence="2 3">DHOB09</strain>
    </source>
</reference>